<comment type="caution">
    <text evidence="1">The sequence shown here is derived from an EMBL/GenBank/DDBJ whole genome shotgun (WGS) entry which is preliminary data.</text>
</comment>
<evidence type="ECO:0000313" key="2">
    <source>
        <dbReference type="Proteomes" id="UP000582837"/>
    </source>
</evidence>
<dbReference type="RefSeq" id="WP_170036553.1">
    <property type="nucleotide sequence ID" value="NZ_JABDTL010000002.1"/>
</dbReference>
<proteinExistence type="predicted"/>
<organism evidence="1 2">
    <name type="scientific">Longimicrobium terrae</name>
    <dbReference type="NCBI Taxonomy" id="1639882"/>
    <lineage>
        <taxon>Bacteria</taxon>
        <taxon>Pseudomonadati</taxon>
        <taxon>Gemmatimonadota</taxon>
        <taxon>Longimicrobiia</taxon>
        <taxon>Longimicrobiales</taxon>
        <taxon>Longimicrobiaceae</taxon>
        <taxon>Longimicrobium</taxon>
    </lineage>
</organism>
<dbReference type="AlphaFoldDB" id="A0A841H2H1"/>
<keyword evidence="2" id="KW-1185">Reference proteome</keyword>
<dbReference type="EMBL" id="JACHIA010000014">
    <property type="protein sequence ID" value="MBB6072355.1"/>
    <property type="molecule type" value="Genomic_DNA"/>
</dbReference>
<sequence length="95" mass="10549">MKKIRLDVAELEVSSFTTAEFNEQRGTVRGNSGYTCYATVAVIRTQCAYYPVSYWGEQTCTCPMVRYTDDPRDCPPILQPNPTIVDPTCPGVTGC</sequence>
<evidence type="ECO:0000313" key="1">
    <source>
        <dbReference type="EMBL" id="MBB6072355.1"/>
    </source>
</evidence>
<name>A0A841H2H1_9BACT</name>
<reference evidence="1 2" key="1">
    <citation type="submission" date="2020-08" db="EMBL/GenBank/DDBJ databases">
        <title>Genomic Encyclopedia of Type Strains, Phase IV (KMG-IV): sequencing the most valuable type-strain genomes for metagenomic binning, comparative biology and taxonomic classification.</title>
        <authorList>
            <person name="Goeker M."/>
        </authorList>
    </citation>
    <scope>NUCLEOTIDE SEQUENCE [LARGE SCALE GENOMIC DNA]</scope>
    <source>
        <strain evidence="1 2">DSM 29007</strain>
    </source>
</reference>
<protein>
    <submittedName>
        <fullName evidence="1">Uncharacterized protein</fullName>
    </submittedName>
</protein>
<gene>
    <name evidence="1" type="ORF">HNQ61_004017</name>
</gene>
<dbReference type="Proteomes" id="UP000582837">
    <property type="component" value="Unassembled WGS sequence"/>
</dbReference>
<accession>A0A841H2H1</accession>